<dbReference type="InterPro" id="IPR036236">
    <property type="entry name" value="Znf_C2H2_sf"/>
</dbReference>
<dbReference type="InterPro" id="IPR013087">
    <property type="entry name" value="Znf_C2H2_type"/>
</dbReference>
<dbReference type="Proteomes" id="UP000663419">
    <property type="component" value="Chromosome 3"/>
</dbReference>
<feature type="region of interest" description="Disordered" evidence="2">
    <location>
        <begin position="211"/>
        <end position="246"/>
    </location>
</feature>
<dbReference type="VEuPathDB" id="FungiDB:I7I53_00147"/>
<organism evidence="4 5">
    <name type="scientific">Ajellomyces capsulatus (strain H88)</name>
    <name type="common">Darling's disease fungus</name>
    <name type="synonym">Histoplasma capsulatum</name>
    <dbReference type="NCBI Taxonomy" id="544711"/>
    <lineage>
        <taxon>Eukaryota</taxon>
        <taxon>Fungi</taxon>
        <taxon>Dikarya</taxon>
        <taxon>Ascomycota</taxon>
        <taxon>Pezizomycotina</taxon>
        <taxon>Eurotiomycetes</taxon>
        <taxon>Eurotiomycetidae</taxon>
        <taxon>Onygenales</taxon>
        <taxon>Ajellomycetaceae</taxon>
        <taxon>Histoplasma</taxon>
    </lineage>
</organism>
<evidence type="ECO:0000256" key="1">
    <source>
        <dbReference type="PROSITE-ProRule" id="PRU00042"/>
    </source>
</evidence>
<keyword evidence="1" id="KW-0479">Metal-binding</keyword>
<dbReference type="PROSITE" id="PS00028">
    <property type="entry name" value="ZINC_FINGER_C2H2_1"/>
    <property type="match status" value="1"/>
</dbReference>
<evidence type="ECO:0000259" key="3">
    <source>
        <dbReference type="PROSITE" id="PS50157"/>
    </source>
</evidence>
<dbReference type="EMBL" id="CP069104">
    <property type="protein sequence ID" value="QSS53024.1"/>
    <property type="molecule type" value="Genomic_DNA"/>
</dbReference>
<gene>
    <name evidence="4" type="ORF">I7I53_00147</name>
</gene>
<feature type="domain" description="C2H2-type" evidence="3">
    <location>
        <begin position="124"/>
        <end position="153"/>
    </location>
</feature>
<evidence type="ECO:0000256" key="2">
    <source>
        <dbReference type="SAM" id="MobiDB-lite"/>
    </source>
</evidence>
<reference evidence="4" key="1">
    <citation type="submission" date="2021-01" db="EMBL/GenBank/DDBJ databases">
        <title>Chromosome-level genome assembly of a human fungal pathogen reveals clustering of transcriptionally co-regulated genes.</title>
        <authorList>
            <person name="Voorhies M."/>
            <person name="Cohen S."/>
            <person name="Shea T.P."/>
            <person name="Petrus S."/>
            <person name="Munoz J.F."/>
            <person name="Poplawski S."/>
            <person name="Goldman W.E."/>
            <person name="Michael T."/>
            <person name="Cuomo C.A."/>
            <person name="Sil A."/>
            <person name="Beyhan S."/>
        </authorList>
    </citation>
    <scope>NUCLEOTIDE SEQUENCE</scope>
    <source>
        <strain evidence="4">H88</strain>
    </source>
</reference>
<name>A0A8A1LKP4_AJEC8</name>
<dbReference type="SUPFAM" id="SSF57667">
    <property type="entry name" value="beta-beta-alpha zinc fingers"/>
    <property type="match status" value="1"/>
</dbReference>
<keyword evidence="1" id="KW-0862">Zinc</keyword>
<sequence>MASFIQRLPDELRDKSTISWSMAGNIGKTLLGDTTEPVEFQDWSKKMFTLELINGRRSVFRGGKPIAIQKKLFRILTTAHRECGHGDQKSTSAAVKHSWVPEELIHEFINICPTCKPKFTEPPFVCEYDGCKKSYQGQRYLRLHQLNHSPKNIYHRDFPNWLRPTEPRISTGSSSKWLSCSAFSDSAHPDEDWTKILDLVERRRLQSRIAQRKRFKRKTQDSTYHSALTPTTELPPLATTPVYSTP</sequence>
<evidence type="ECO:0000313" key="5">
    <source>
        <dbReference type="Proteomes" id="UP000663419"/>
    </source>
</evidence>
<evidence type="ECO:0000313" key="4">
    <source>
        <dbReference type="EMBL" id="QSS53024.1"/>
    </source>
</evidence>
<keyword evidence="1" id="KW-0863">Zinc-finger</keyword>
<feature type="compositionally biased region" description="Low complexity" evidence="2">
    <location>
        <begin position="227"/>
        <end position="246"/>
    </location>
</feature>
<protein>
    <recommendedName>
        <fullName evidence="3">C2H2-type domain-containing protein</fullName>
    </recommendedName>
</protein>
<dbReference type="GO" id="GO:0008270">
    <property type="term" value="F:zinc ion binding"/>
    <property type="evidence" value="ECO:0007669"/>
    <property type="project" value="UniProtKB-KW"/>
</dbReference>
<dbReference type="PROSITE" id="PS50157">
    <property type="entry name" value="ZINC_FINGER_C2H2_2"/>
    <property type="match status" value="1"/>
</dbReference>
<proteinExistence type="predicted"/>
<dbReference type="Gene3D" id="3.30.160.60">
    <property type="entry name" value="Classic Zinc Finger"/>
    <property type="match status" value="1"/>
</dbReference>
<accession>A0A8A1LKP4</accession>
<dbReference type="AlphaFoldDB" id="A0A8A1LKP4"/>